<reference evidence="5" key="1">
    <citation type="submission" date="2016-10" db="EMBL/GenBank/DDBJ databases">
        <authorList>
            <person name="Varghese N."/>
            <person name="Submissions S."/>
        </authorList>
    </citation>
    <scope>NUCLEOTIDE SEQUENCE [LARGE SCALE GENOMIC DNA]</scope>
    <source>
        <strain evidence="5">DSM 21620</strain>
    </source>
</reference>
<keyword evidence="2" id="KW-0813">Transport</keyword>
<feature type="signal peptide" evidence="3">
    <location>
        <begin position="1"/>
        <end position="27"/>
    </location>
</feature>
<dbReference type="InterPro" id="IPR006059">
    <property type="entry name" value="SBP"/>
</dbReference>
<dbReference type="Proteomes" id="UP000198666">
    <property type="component" value="Unassembled WGS sequence"/>
</dbReference>
<accession>A0A1G6VPJ2</accession>
<dbReference type="PROSITE" id="PS51257">
    <property type="entry name" value="PROKAR_LIPOPROTEIN"/>
    <property type="match status" value="1"/>
</dbReference>
<protein>
    <submittedName>
        <fullName evidence="4">Raffinose/stachyose/melibiose transport system substrate-binding protein</fullName>
    </submittedName>
</protein>
<keyword evidence="3" id="KW-0732">Signal</keyword>
<dbReference type="EMBL" id="FMZB01000013">
    <property type="protein sequence ID" value="SDD55522.1"/>
    <property type="molecule type" value="Genomic_DNA"/>
</dbReference>
<dbReference type="Gene3D" id="3.40.190.10">
    <property type="entry name" value="Periplasmic binding protein-like II"/>
    <property type="match status" value="2"/>
</dbReference>
<name>A0A1G6VPJ2_9BACI</name>
<sequence>MNKLKKFLSLFCVTVLLVGLLAGCGGANSSSTSGEEDTVTVLISNDSSRTAIEAVTDYIEEEYGIKTVFETRPGGTEGDNIMKTRLATGDMADIAFYNSGSLLQALNPAQNFVDLSKEPYMDKVLDTFKDTVSDDSGAIYGIPATSVMVGAWFYNKKVYEELGLEVPKTWDELMANNEKIKEAGKTAVIGTYKETWTSQLIVLGDNYNVLAENPSFPEEYTANKAKLATTPAALRSFEKLQEVYDEGYMNDDFLATNYDAGIKMLAEGTGAHYPMLSQVLPLLATNYPDQLNDIGVFPQPGDSLEKNGFTAWMPHAFYLNKKGEKVETAKKWAEAFLSDEGVKRFVEAASLDGPLAVEGVELPDDVPQAVKDMLPYFEEGNTAPALEFLSPLKGPNLEQITTEVGSGGKTAKEGAELYDQDVEKQAKQLGLEGW</sequence>
<evidence type="ECO:0000313" key="4">
    <source>
        <dbReference type="EMBL" id="SDD55522.1"/>
    </source>
</evidence>
<evidence type="ECO:0000313" key="5">
    <source>
        <dbReference type="Proteomes" id="UP000198666"/>
    </source>
</evidence>
<dbReference type="SUPFAM" id="SSF53850">
    <property type="entry name" value="Periplasmic binding protein-like II"/>
    <property type="match status" value="1"/>
</dbReference>
<dbReference type="OrthoDB" id="9798191at2"/>
<keyword evidence="5" id="KW-1185">Reference proteome</keyword>
<proteinExistence type="inferred from homology"/>
<dbReference type="Pfam" id="PF01547">
    <property type="entry name" value="SBP_bac_1"/>
    <property type="match status" value="1"/>
</dbReference>
<dbReference type="PANTHER" id="PTHR43649">
    <property type="entry name" value="ARABINOSE-BINDING PROTEIN-RELATED"/>
    <property type="match status" value="1"/>
</dbReference>
<gene>
    <name evidence="4" type="ORF">SAMN05421663_11374</name>
</gene>
<organism evidence="4 5">
    <name type="scientific">Terribacillus halophilus</name>
    <dbReference type="NCBI Taxonomy" id="361279"/>
    <lineage>
        <taxon>Bacteria</taxon>
        <taxon>Bacillati</taxon>
        <taxon>Bacillota</taxon>
        <taxon>Bacilli</taxon>
        <taxon>Bacillales</taxon>
        <taxon>Bacillaceae</taxon>
        <taxon>Terribacillus</taxon>
    </lineage>
</organism>
<evidence type="ECO:0000256" key="3">
    <source>
        <dbReference type="SAM" id="SignalP"/>
    </source>
</evidence>
<dbReference type="STRING" id="361279.SAMN05421663_11374"/>
<evidence type="ECO:0000256" key="2">
    <source>
        <dbReference type="ARBA" id="ARBA00022448"/>
    </source>
</evidence>
<evidence type="ECO:0000256" key="1">
    <source>
        <dbReference type="ARBA" id="ARBA00008520"/>
    </source>
</evidence>
<dbReference type="RefSeq" id="WP_093728527.1">
    <property type="nucleotide sequence ID" value="NZ_FMZB01000013.1"/>
</dbReference>
<dbReference type="PANTHER" id="PTHR43649:SF29">
    <property type="entry name" value="OSMOPROTECTIVE COMPOUNDS-BINDING PROTEIN GGTB"/>
    <property type="match status" value="1"/>
</dbReference>
<dbReference type="InterPro" id="IPR050490">
    <property type="entry name" value="Bact_solute-bd_prot1"/>
</dbReference>
<dbReference type="AlphaFoldDB" id="A0A1G6VPJ2"/>
<feature type="chain" id="PRO_5011769626" evidence="3">
    <location>
        <begin position="28"/>
        <end position="434"/>
    </location>
</feature>
<comment type="similarity">
    <text evidence="1">Belongs to the bacterial solute-binding protein 1 family.</text>
</comment>